<dbReference type="PROSITE" id="PS51257">
    <property type="entry name" value="PROKAR_LIPOPROTEIN"/>
    <property type="match status" value="1"/>
</dbReference>
<dbReference type="AlphaFoldDB" id="A0A645FEP2"/>
<sequence length="36" mass="4082">MKLRKWFALILMLLSVFIVGCANKTEKVSSEEGILL</sequence>
<reference evidence="1" key="1">
    <citation type="submission" date="2019-08" db="EMBL/GenBank/DDBJ databases">
        <authorList>
            <person name="Kucharzyk K."/>
            <person name="Murdoch R.W."/>
            <person name="Higgins S."/>
            <person name="Loffler F."/>
        </authorList>
    </citation>
    <scope>NUCLEOTIDE SEQUENCE</scope>
</reference>
<evidence type="ECO:0000313" key="1">
    <source>
        <dbReference type="EMBL" id="MPN12865.1"/>
    </source>
</evidence>
<proteinExistence type="predicted"/>
<protein>
    <submittedName>
        <fullName evidence="1">Uncharacterized protein</fullName>
    </submittedName>
</protein>
<accession>A0A645FEP2</accession>
<comment type="caution">
    <text evidence="1">The sequence shown here is derived from an EMBL/GenBank/DDBJ whole genome shotgun (WGS) entry which is preliminary data.</text>
</comment>
<organism evidence="1">
    <name type="scientific">bioreactor metagenome</name>
    <dbReference type="NCBI Taxonomy" id="1076179"/>
    <lineage>
        <taxon>unclassified sequences</taxon>
        <taxon>metagenomes</taxon>
        <taxon>ecological metagenomes</taxon>
    </lineage>
</organism>
<name>A0A645FEP2_9ZZZZ</name>
<dbReference type="EMBL" id="VSSQ01059283">
    <property type="protein sequence ID" value="MPN12865.1"/>
    <property type="molecule type" value="Genomic_DNA"/>
</dbReference>
<gene>
    <name evidence="1" type="ORF">SDC9_160185</name>
</gene>